<keyword evidence="2" id="KW-0812">Transmembrane</keyword>
<dbReference type="InterPro" id="IPR037185">
    <property type="entry name" value="EmrE-like"/>
</dbReference>
<accession>A0ABY4S497</accession>
<feature type="domain" description="EamA" evidence="3">
    <location>
        <begin position="11"/>
        <end position="141"/>
    </location>
</feature>
<feature type="region of interest" description="Disordered" evidence="1">
    <location>
        <begin position="293"/>
        <end position="322"/>
    </location>
</feature>
<dbReference type="InterPro" id="IPR000620">
    <property type="entry name" value="EamA_dom"/>
</dbReference>
<dbReference type="Proteomes" id="UP001056201">
    <property type="component" value="Chromosome 1"/>
</dbReference>
<keyword evidence="2" id="KW-0472">Membrane</keyword>
<feature type="transmembrane region" description="Helical" evidence="2">
    <location>
        <begin position="190"/>
        <end position="208"/>
    </location>
</feature>
<keyword evidence="5" id="KW-1185">Reference proteome</keyword>
<evidence type="ECO:0000256" key="1">
    <source>
        <dbReference type="SAM" id="MobiDB-lite"/>
    </source>
</evidence>
<feature type="transmembrane region" description="Helical" evidence="2">
    <location>
        <begin position="163"/>
        <end position="183"/>
    </location>
</feature>
<evidence type="ECO:0000259" key="3">
    <source>
        <dbReference type="Pfam" id="PF00892"/>
    </source>
</evidence>
<feature type="transmembrane region" description="Helical" evidence="2">
    <location>
        <begin position="70"/>
        <end position="91"/>
    </location>
</feature>
<evidence type="ECO:0000313" key="4">
    <source>
        <dbReference type="EMBL" id="URI08258.1"/>
    </source>
</evidence>
<organism evidence="4 5">
    <name type="scientific">Aquincola tertiaricarbonis</name>
    <dbReference type="NCBI Taxonomy" id="391953"/>
    <lineage>
        <taxon>Bacteria</taxon>
        <taxon>Pseudomonadati</taxon>
        <taxon>Pseudomonadota</taxon>
        <taxon>Betaproteobacteria</taxon>
        <taxon>Burkholderiales</taxon>
        <taxon>Sphaerotilaceae</taxon>
        <taxon>Aquincola</taxon>
    </lineage>
</organism>
<evidence type="ECO:0000313" key="5">
    <source>
        <dbReference type="Proteomes" id="UP001056201"/>
    </source>
</evidence>
<feature type="transmembrane region" description="Helical" evidence="2">
    <location>
        <begin position="97"/>
        <end position="119"/>
    </location>
</feature>
<protein>
    <submittedName>
        <fullName evidence="4">DMT family transporter</fullName>
    </submittedName>
</protein>
<feature type="domain" description="EamA" evidence="3">
    <location>
        <begin position="164"/>
        <end position="290"/>
    </location>
</feature>
<feature type="transmembrane region" description="Helical" evidence="2">
    <location>
        <begin position="40"/>
        <end position="58"/>
    </location>
</feature>
<feature type="transmembrane region" description="Helical" evidence="2">
    <location>
        <begin position="12"/>
        <end position="28"/>
    </location>
</feature>
<dbReference type="Pfam" id="PF00892">
    <property type="entry name" value="EamA"/>
    <property type="match status" value="2"/>
</dbReference>
<dbReference type="EMBL" id="CP097635">
    <property type="protein sequence ID" value="URI08258.1"/>
    <property type="molecule type" value="Genomic_DNA"/>
</dbReference>
<evidence type="ECO:0000256" key="2">
    <source>
        <dbReference type="SAM" id="Phobius"/>
    </source>
</evidence>
<gene>
    <name evidence="4" type="ORF">MW290_06730</name>
</gene>
<sequence>MEQGKASAHSGQRWMVAGSLLLGTLGVFVHESGQHPLTAVWARCLFGALALGAWAAATGQARALRLHGRALGAAVLTGLLMVLNWSLFFAAIGQVPIGTATVVVHAQPFWLMALAAWWLREPVSRWQMGAAAVAMLGLVLATGLGTGLGTPAGPSDALGEGRALGLGLCLAASFTYAVATLLARQAGIAPLVLAWWQCVVGAVVLTAWPLVHGLPTAPAAWGWLLGLGVLHTGLAYVLLYEGMARLPAERIAVLQFVYPGAALLVDWAVYGQALDLLQCLGVGLMAAALWASRSPPSAPHAPRCWRKKRSISAEASGPEASV</sequence>
<dbReference type="PANTHER" id="PTHR22911:SF102">
    <property type="entry name" value="MEMBRANE PROTEIN"/>
    <property type="match status" value="1"/>
</dbReference>
<reference evidence="4" key="1">
    <citation type="submission" date="2022-05" db="EMBL/GenBank/DDBJ databases">
        <title>An RpoN-dependent PEP-CTERM gene is involved in floc formation of an Aquincola tertiaricarbonis strain.</title>
        <authorList>
            <person name="Qiu D."/>
            <person name="Xia M."/>
        </authorList>
    </citation>
    <scope>NUCLEOTIDE SEQUENCE</scope>
    <source>
        <strain evidence="4">RN12</strain>
    </source>
</reference>
<feature type="transmembrane region" description="Helical" evidence="2">
    <location>
        <begin position="220"/>
        <end position="239"/>
    </location>
</feature>
<dbReference type="SUPFAM" id="SSF103481">
    <property type="entry name" value="Multidrug resistance efflux transporter EmrE"/>
    <property type="match status" value="2"/>
</dbReference>
<keyword evidence="2" id="KW-1133">Transmembrane helix</keyword>
<proteinExistence type="predicted"/>
<feature type="transmembrane region" description="Helical" evidence="2">
    <location>
        <begin position="131"/>
        <end position="151"/>
    </location>
</feature>
<dbReference type="PANTHER" id="PTHR22911">
    <property type="entry name" value="ACYL-MALONYL CONDENSING ENZYME-RELATED"/>
    <property type="match status" value="1"/>
</dbReference>
<dbReference type="RefSeq" id="WP_250196480.1">
    <property type="nucleotide sequence ID" value="NZ_CP097635.1"/>
</dbReference>
<name>A0ABY4S497_AQUTE</name>